<sequence>MSLRKSTAGRPSGTDGSDFSYRMVIDPRYLKVAEGKSRLSKLLVAQAIYQVLGVGWLFLFKSQKMGPDSLTILSIVIGFISLLIGELGRHRSQVTLLRLYSTVSSMATALSVACVIRSDFFLQVIQDWSVSAIKIHDWVDISCAAIGILLQIVVIVTTTSLVYNMSPRRAASQ</sequence>
<dbReference type="OrthoDB" id="1915239at2759"/>
<feature type="transmembrane region" description="Helical" evidence="7">
    <location>
        <begin position="99"/>
        <end position="118"/>
    </location>
</feature>
<evidence type="ECO:0000313" key="10">
    <source>
        <dbReference type="Proteomes" id="UP000663760"/>
    </source>
</evidence>
<dbReference type="PANTHER" id="PTHR20955">
    <property type="entry name" value="PROTEIN JAGUNAL HOMOLOG 1"/>
    <property type="match status" value="1"/>
</dbReference>
<protein>
    <submittedName>
        <fullName evidence="9">Uncharacterized protein</fullName>
    </submittedName>
</protein>
<feature type="transmembrane region" description="Helical" evidence="7">
    <location>
        <begin position="70"/>
        <end position="87"/>
    </location>
</feature>
<evidence type="ECO:0000256" key="5">
    <source>
        <dbReference type="ARBA" id="ARBA00022989"/>
    </source>
</evidence>
<evidence type="ECO:0000313" key="8">
    <source>
        <dbReference type="EMBL" id="CAA2629477.1"/>
    </source>
</evidence>
<evidence type="ECO:0000256" key="1">
    <source>
        <dbReference type="ARBA" id="ARBA00004477"/>
    </source>
</evidence>
<keyword evidence="3 7" id="KW-0812">Transmembrane</keyword>
<evidence type="ECO:0000256" key="4">
    <source>
        <dbReference type="ARBA" id="ARBA00022824"/>
    </source>
</evidence>
<evidence type="ECO:0000256" key="7">
    <source>
        <dbReference type="SAM" id="Phobius"/>
    </source>
</evidence>
<dbReference type="InterPro" id="IPR009787">
    <property type="entry name" value="Jagunal"/>
</dbReference>
<gene>
    <name evidence="8" type="ORF">SI7747_11015115</name>
    <name evidence="9" type="ORF">SI8410_11016294</name>
</gene>
<reference evidence="9" key="1">
    <citation type="submission" date="2020-02" db="EMBL/GenBank/DDBJ databases">
        <authorList>
            <person name="Scholz U."/>
            <person name="Mascher M."/>
            <person name="Fiebig A."/>
        </authorList>
    </citation>
    <scope>NUCLEOTIDE SEQUENCE</scope>
</reference>
<organism evidence="9 10">
    <name type="scientific">Spirodela intermedia</name>
    <name type="common">Intermediate duckweed</name>
    <dbReference type="NCBI Taxonomy" id="51605"/>
    <lineage>
        <taxon>Eukaryota</taxon>
        <taxon>Viridiplantae</taxon>
        <taxon>Streptophyta</taxon>
        <taxon>Embryophyta</taxon>
        <taxon>Tracheophyta</taxon>
        <taxon>Spermatophyta</taxon>
        <taxon>Magnoliopsida</taxon>
        <taxon>Liliopsida</taxon>
        <taxon>Araceae</taxon>
        <taxon>Lemnoideae</taxon>
        <taxon>Spirodela</taxon>
    </lineage>
</organism>
<comment type="subcellular location">
    <subcellularLocation>
        <location evidence="1">Endoplasmic reticulum membrane</location>
        <topology evidence="1">Multi-pass membrane protein</topology>
    </subcellularLocation>
</comment>
<keyword evidence="10" id="KW-1185">Reference proteome</keyword>
<dbReference type="EMBL" id="LR746274">
    <property type="protein sequence ID" value="CAA7405616.1"/>
    <property type="molecule type" value="Genomic_DNA"/>
</dbReference>
<accession>A0A7I8L7K8</accession>
<dbReference type="GO" id="GO:0007029">
    <property type="term" value="P:endoplasmic reticulum organization"/>
    <property type="evidence" value="ECO:0007669"/>
    <property type="project" value="InterPro"/>
</dbReference>
<evidence type="ECO:0000256" key="2">
    <source>
        <dbReference type="ARBA" id="ARBA00008462"/>
    </source>
</evidence>
<comment type="similarity">
    <text evidence="2">Belongs to the jagunal family.</text>
</comment>
<dbReference type="Proteomes" id="UP000663760">
    <property type="component" value="Chromosome 11"/>
</dbReference>
<dbReference type="PANTHER" id="PTHR20955:SF1">
    <property type="entry name" value="PROTEIN JAGUNAL HOMOLOG 1"/>
    <property type="match status" value="1"/>
</dbReference>
<evidence type="ECO:0000256" key="6">
    <source>
        <dbReference type="ARBA" id="ARBA00023136"/>
    </source>
</evidence>
<keyword evidence="6 7" id="KW-0472">Membrane</keyword>
<feature type="transmembrane region" description="Helical" evidence="7">
    <location>
        <begin position="138"/>
        <end position="163"/>
    </location>
</feature>
<keyword evidence="5 7" id="KW-1133">Transmembrane helix</keyword>
<dbReference type="GO" id="GO:0016192">
    <property type="term" value="P:vesicle-mediated transport"/>
    <property type="evidence" value="ECO:0007669"/>
    <property type="project" value="TreeGrafter"/>
</dbReference>
<dbReference type="Pfam" id="PF07086">
    <property type="entry name" value="Jagunal"/>
    <property type="match status" value="1"/>
</dbReference>
<dbReference type="AlphaFoldDB" id="A0A7I8L7K8"/>
<evidence type="ECO:0000256" key="3">
    <source>
        <dbReference type="ARBA" id="ARBA00022692"/>
    </source>
</evidence>
<name>A0A7I8L7K8_SPIIN</name>
<feature type="transmembrane region" description="Helical" evidence="7">
    <location>
        <begin position="39"/>
        <end position="58"/>
    </location>
</feature>
<evidence type="ECO:0000313" key="9">
    <source>
        <dbReference type="EMBL" id="CAA7405616.1"/>
    </source>
</evidence>
<dbReference type="GO" id="GO:0005789">
    <property type="term" value="C:endoplasmic reticulum membrane"/>
    <property type="evidence" value="ECO:0007669"/>
    <property type="project" value="UniProtKB-SubCell"/>
</dbReference>
<proteinExistence type="inferred from homology"/>
<keyword evidence="4" id="KW-0256">Endoplasmic reticulum</keyword>
<dbReference type="EMBL" id="LR743598">
    <property type="protein sequence ID" value="CAA2629477.1"/>
    <property type="molecule type" value="Genomic_DNA"/>
</dbReference>